<protein>
    <submittedName>
        <fullName evidence="2">Uncharacterized protein</fullName>
    </submittedName>
</protein>
<gene>
    <name evidence="2" type="ORF">BofuT4_uP047490.1</name>
</gene>
<dbReference type="AlphaFoldDB" id="G2XZ44"/>
<dbReference type="InParanoid" id="G2XZ44"/>
<name>G2XZ44_BOTF4</name>
<feature type="compositionally biased region" description="Polar residues" evidence="1">
    <location>
        <begin position="26"/>
        <end position="38"/>
    </location>
</feature>
<sequence length="98" mass="11217">MWDVSEKPETRKNDQGIQDQRAENRLGTNRNQTKSGLINNKDYIRPNDDWSKNLCTEMDKRAFEGDGEGKEEMLLGVGIYNLVSSILAGAERIKWNSK</sequence>
<evidence type="ECO:0000313" key="2">
    <source>
        <dbReference type="EMBL" id="CCD45731.1"/>
    </source>
</evidence>
<dbReference type="EMBL" id="FQ790278">
    <property type="protein sequence ID" value="CCD45731.1"/>
    <property type="molecule type" value="Genomic_DNA"/>
</dbReference>
<feature type="region of interest" description="Disordered" evidence="1">
    <location>
        <begin position="1"/>
        <end position="42"/>
    </location>
</feature>
<dbReference type="HOGENOM" id="CLU_2333384_0_0_1"/>
<reference evidence="3" key="1">
    <citation type="journal article" date="2011" name="PLoS Genet.">
        <title>Genomic analysis of the necrotrophic fungal pathogens Sclerotinia sclerotiorum and Botrytis cinerea.</title>
        <authorList>
            <person name="Amselem J."/>
            <person name="Cuomo C.A."/>
            <person name="van Kan J.A."/>
            <person name="Viaud M."/>
            <person name="Benito E.P."/>
            <person name="Couloux A."/>
            <person name="Coutinho P.M."/>
            <person name="de Vries R.P."/>
            <person name="Dyer P.S."/>
            <person name="Fillinger S."/>
            <person name="Fournier E."/>
            <person name="Gout L."/>
            <person name="Hahn M."/>
            <person name="Kohn L."/>
            <person name="Lapalu N."/>
            <person name="Plummer K.M."/>
            <person name="Pradier J.M."/>
            <person name="Quevillon E."/>
            <person name="Sharon A."/>
            <person name="Simon A."/>
            <person name="ten Have A."/>
            <person name="Tudzynski B."/>
            <person name="Tudzynski P."/>
            <person name="Wincker P."/>
            <person name="Andrew M."/>
            <person name="Anthouard V."/>
            <person name="Beever R.E."/>
            <person name="Beffa R."/>
            <person name="Benoit I."/>
            <person name="Bouzid O."/>
            <person name="Brault B."/>
            <person name="Chen Z."/>
            <person name="Choquer M."/>
            <person name="Collemare J."/>
            <person name="Cotton P."/>
            <person name="Danchin E.G."/>
            <person name="Da Silva C."/>
            <person name="Gautier A."/>
            <person name="Giraud C."/>
            <person name="Giraud T."/>
            <person name="Gonzalez C."/>
            <person name="Grossetete S."/>
            <person name="Guldener U."/>
            <person name="Henrissat B."/>
            <person name="Howlett B.J."/>
            <person name="Kodira C."/>
            <person name="Kretschmer M."/>
            <person name="Lappartient A."/>
            <person name="Leroch M."/>
            <person name="Levis C."/>
            <person name="Mauceli E."/>
            <person name="Neuveglise C."/>
            <person name="Oeser B."/>
            <person name="Pearson M."/>
            <person name="Poulain J."/>
            <person name="Poussereau N."/>
            <person name="Quesneville H."/>
            <person name="Rascle C."/>
            <person name="Schumacher J."/>
            <person name="Segurens B."/>
            <person name="Sexton A."/>
            <person name="Silva E."/>
            <person name="Sirven C."/>
            <person name="Soanes D.M."/>
            <person name="Talbot N.J."/>
            <person name="Templeton M."/>
            <person name="Yandava C."/>
            <person name="Yarden O."/>
            <person name="Zeng Q."/>
            <person name="Rollins J.A."/>
            <person name="Lebrun M.H."/>
            <person name="Dickman M."/>
        </authorList>
    </citation>
    <scope>NUCLEOTIDE SEQUENCE [LARGE SCALE GENOMIC DNA]</scope>
    <source>
        <strain evidence="3">T4</strain>
    </source>
</reference>
<feature type="compositionally biased region" description="Basic and acidic residues" evidence="1">
    <location>
        <begin position="1"/>
        <end position="24"/>
    </location>
</feature>
<evidence type="ECO:0000256" key="1">
    <source>
        <dbReference type="SAM" id="MobiDB-lite"/>
    </source>
</evidence>
<dbReference type="Proteomes" id="UP000008177">
    <property type="component" value="Unplaced contigs"/>
</dbReference>
<organism evidence="2 3">
    <name type="scientific">Botryotinia fuckeliana (strain T4)</name>
    <name type="common">Noble rot fungus</name>
    <name type="synonym">Botrytis cinerea</name>
    <dbReference type="NCBI Taxonomy" id="999810"/>
    <lineage>
        <taxon>Eukaryota</taxon>
        <taxon>Fungi</taxon>
        <taxon>Dikarya</taxon>
        <taxon>Ascomycota</taxon>
        <taxon>Pezizomycotina</taxon>
        <taxon>Leotiomycetes</taxon>
        <taxon>Helotiales</taxon>
        <taxon>Sclerotiniaceae</taxon>
        <taxon>Botrytis</taxon>
    </lineage>
</organism>
<proteinExistence type="predicted"/>
<evidence type="ECO:0000313" key="3">
    <source>
        <dbReference type="Proteomes" id="UP000008177"/>
    </source>
</evidence>
<accession>G2XZ44</accession>